<dbReference type="EMBL" id="CP011371">
    <property type="protein sequence ID" value="AKJ26706.1"/>
    <property type="molecule type" value="Genomic_DNA"/>
</dbReference>
<protein>
    <submittedName>
        <fullName evidence="2">Uncharacterized protein</fullName>
    </submittedName>
</protein>
<evidence type="ECO:0000313" key="2">
    <source>
        <dbReference type="EMBL" id="AKJ26706.1"/>
    </source>
</evidence>
<dbReference type="Proteomes" id="UP000035352">
    <property type="component" value="Chromosome"/>
</dbReference>
<accession>A0A0G3BH47</accession>
<sequence length="440" mass="48189">MPWWEQILFRLGQSAVNQSVTAQYQAQAVAGGAKWLWQALQGDFNKNPTTGQVVTGGIISLIPVVDQLCDVRDVIANCLVLSDAKERENHENWIALGLTCFGLIPLVGSAVKTVAKAAMKKGARLLDLIKQMEWVERLGKAVRVPWGRAPLEWLSKYDWQAAASAASSNAKKAFQNALAKVESAKRWAAGVVKARLEKLAETFQVIISRLDETVKVAAQQLKSKLDALLQKEKAQVGKYDGATGTKASHTQKGVPPRDPRREAAELIAKARKAEPRVTEDLSGLASKTGGKQEGLDYRLKTEESLARKLEGTRPEKIGDALRYTTVYPPDKLGDGAAQTLKELEAKGYTVEKVKNTFVEGAPYKGINTTIRSPDGQPFELQFHTPQSFDVKQNLTHGLYEELRLLPPDSPRAAELTQEIAKLSDAIKIPQGIATKVPNVP</sequence>
<evidence type="ECO:0000256" key="1">
    <source>
        <dbReference type="SAM" id="MobiDB-lite"/>
    </source>
</evidence>
<dbReference type="InterPro" id="IPR049802">
    <property type="entry name" value="RhsC-like_FIX"/>
</dbReference>
<organism evidence="2 3">
    <name type="scientific">Caldimonas brevitalea</name>
    <dbReference type="NCBI Taxonomy" id="413882"/>
    <lineage>
        <taxon>Bacteria</taxon>
        <taxon>Pseudomonadati</taxon>
        <taxon>Pseudomonadota</taxon>
        <taxon>Betaproteobacteria</taxon>
        <taxon>Burkholderiales</taxon>
        <taxon>Sphaerotilaceae</taxon>
        <taxon>Caldimonas</taxon>
    </lineage>
</organism>
<dbReference type="AlphaFoldDB" id="A0A0G3BH47"/>
<feature type="region of interest" description="Disordered" evidence="1">
    <location>
        <begin position="239"/>
        <end position="259"/>
    </location>
</feature>
<name>A0A0G3BH47_9BURK</name>
<keyword evidence="3" id="KW-1185">Reference proteome</keyword>
<dbReference type="STRING" id="413882.AAW51_0015"/>
<dbReference type="PATRIC" id="fig|413882.6.peg.16"/>
<proteinExistence type="predicted"/>
<reference evidence="2 3" key="1">
    <citation type="submission" date="2015-05" db="EMBL/GenBank/DDBJ databases">
        <authorList>
            <person name="Tang B."/>
            <person name="Yu Y."/>
        </authorList>
    </citation>
    <scope>NUCLEOTIDE SEQUENCE [LARGE SCALE GENOMIC DNA]</scope>
    <source>
        <strain evidence="2 3">DSM 7029</strain>
    </source>
</reference>
<evidence type="ECO:0000313" key="3">
    <source>
        <dbReference type="Proteomes" id="UP000035352"/>
    </source>
</evidence>
<dbReference type="KEGG" id="pbh:AAW51_0015"/>
<dbReference type="CDD" id="cd20746">
    <property type="entry name" value="FIX_Ntox15_NUC_DUF4112_RhsA-like"/>
    <property type="match status" value="1"/>
</dbReference>
<gene>
    <name evidence="2" type="ORF">AAW51_0015</name>
</gene>